<reference evidence="2" key="1">
    <citation type="submission" date="2021-09" db="EMBL/GenBank/DDBJ databases">
        <authorList>
            <consortium name="AG Swart"/>
            <person name="Singh M."/>
            <person name="Singh A."/>
            <person name="Seah K."/>
            <person name="Emmerich C."/>
        </authorList>
    </citation>
    <scope>NUCLEOTIDE SEQUENCE</scope>
    <source>
        <strain evidence="2">ATCC30299</strain>
    </source>
</reference>
<comment type="caution">
    <text evidence="2">The sequence shown here is derived from an EMBL/GenBank/DDBJ whole genome shotgun (WGS) entry which is preliminary data.</text>
</comment>
<dbReference type="Proteomes" id="UP001162131">
    <property type="component" value="Unassembled WGS sequence"/>
</dbReference>
<organism evidence="2 3">
    <name type="scientific">Blepharisma stoltei</name>
    <dbReference type="NCBI Taxonomy" id="1481888"/>
    <lineage>
        <taxon>Eukaryota</taxon>
        <taxon>Sar</taxon>
        <taxon>Alveolata</taxon>
        <taxon>Ciliophora</taxon>
        <taxon>Postciliodesmatophora</taxon>
        <taxon>Heterotrichea</taxon>
        <taxon>Heterotrichida</taxon>
        <taxon>Blepharismidae</taxon>
        <taxon>Blepharisma</taxon>
    </lineage>
</organism>
<keyword evidence="1" id="KW-1133">Transmembrane helix</keyword>
<evidence type="ECO:0000313" key="3">
    <source>
        <dbReference type="Proteomes" id="UP001162131"/>
    </source>
</evidence>
<sequence length="83" mass="10118">MKISIWKLSYTRQTQRKRPENGASIWSSYCRQVNQKVWKTIFFQQIFILFIFLAPNWAWHLTHSPIRKIDYENSSHSAWVIIF</sequence>
<evidence type="ECO:0000256" key="1">
    <source>
        <dbReference type="SAM" id="Phobius"/>
    </source>
</evidence>
<gene>
    <name evidence="2" type="ORF">BSTOLATCC_MIC50914</name>
</gene>
<keyword evidence="1" id="KW-0472">Membrane</keyword>
<proteinExistence type="predicted"/>
<feature type="transmembrane region" description="Helical" evidence="1">
    <location>
        <begin position="41"/>
        <end position="59"/>
    </location>
</feature>
<evidence type="ECO:0000313" key="2">
    <source>
        <dbReference type="EMBL" id="CAG9330321.1"/>
    </source>
</evidence>
<keyword evidence="1" id="KW-0812">Transmembrane</keyword>
<protein>
    <submittedName>
        <fullName evidence="2">Uncharacterized protein</fullName>
    </submittedName>
</protein>
<dbReference type="EMBL" id="CAJZBQ010000051">
    <property type="protein sequence ID" value="CAG9330321.1"/>
    <property type="molecule type" value="Genomic_DNA"/>
</dbReference>
<keyword evidence="3" id="KW-1185">Reference proteome</keyword>
<name>A0AAU9JXG0_9CILI</name>
<accession>A0AAU9JXG0</accession>
<dbReference type="AlphaFoldDB" id="A0AAU9JXG0"/>